<dbReference type="EMBL" id="BMNW01000040">
    <property type="protein sequence ID" value="GGM32621.1"/>
    <property type="molecule type" value="Genomic_DNA"/>
</dbReference>
<dbReference type="Pfam" id="PF13700">
    <property type="entry name" value="DUF4158"/>
    <property type="match status" value="1"/>
</dbReference>
<sequence>MIFPDTNNDLIRYHMFSKIDLSIIWQRCGLANHQGLAVQLCYMRFPGIMLTVEEQLFPPLLSLVAIQLKVPLEA</sequence>
<keyword evidence="3" id="KW-1185">Reference proteome</keyword>
<evidence type="ECO:0000313" key="2">
    <source>
        <dbReference type="EMBL" id="GGM32621.1"/>
    </source>
</evidence>
<gene>
    <name evidence="2" type="ORF">GCM10009425_48900</name>
</gene>
<evidence type="ECO:0000313" key="3">
    <source>
        <dbReference type="Proteomes" id="UP000616499"/>
    </source>
</evidence>
<evidence type="ECO:0000259" key="1">
    <source>
        <dbReference type="Pfam" id="PF13700"/>
    </source>
</evidence>
<dbReference type="Proteomes" id="UP000616499">
    <property type="component" value="Unassembled WGS sequence"/>
</dbReference>
<accession>A0ABQ2H4R6</accession>
<feature type="domain" description="DUF4158" evidence="1">
    <location>
        <begin position="3"/>
        <end position="70"/>
    </location>
</feature>
<organism evidence="2 3">
    <name type="scientific">Pseudomonas asuensis</name>
    <dbReference type="NCBI Taxonomy" id="1825787"/>
    <lineage>
        <taxon>Bacteria</taxon>
        <taxon>Pseudomonadati</taxon>
        <taxon>Pseudomonadota</taxon>
        <taxon>Gammaproteobacteria</taxon>
        <taxon>Pseudomonadales</taxon>
        <taxon>Pseudomonadaceae</taxon>
        <taxon>Pseudomonas</taxon>
    </lineage>
</organism>
<reference evidence="3" key="1">
    <citation type="journal article" date="2019" name="Int. J. Syst. Evol. Microbiol.">
        <title>The Global Catalogue of Microorganisms (GCM) 10K type strain sequencing project: providing services to taxonomists for standard genome sequencing and annotation.</title>
        <authorList>
            <consortium name="The Broad Institute Genomics Platform"/>
            <consortium name="The Broad Institute Genome Sequencing Center for Infectious Disease"/>
            <person name="Wu L."/>
            <person name="Ma J."/>
        </authorList>
    </citation>
    <scope>NUCLEOTIDE SEQUENCE [LARGE SCALE GENOMIC DNA]</scope>
    <source>
        <strain evidence="3">JCM 13501</strain>
    </source>
</reference>
<dbReference type="InterPro" id="IPR025296">
    <property type="entry name" value="DUF4158"/>
</dbReference>
<protein>
    <recommendedName>
        <fullName evidence="1">DUF4158 domain-containing protein</fullName>
    </recommendedName>
</protein>
<name>A0ABQ2H4R6_9PSED</name>
<comment type="caution">
    <text evidence="2">The sequence shown here is derived from an EMBL/GenBank/DDBJ whole genome shotgun (WGS) entry which is preliminary data.</text>
</comment>
<dbReference type="RefSeq" id="WP_188868730.1">
    <property type="nucleotide sequence ID" value="NZ_BMNW01000040.1"/>
</dbReference>
<proteinExistence type="predicted"/>